<protein>
    <submittedName>
        <fullName evidence="2">Alpha/beta hydrolase fold</fullName>
    </submittedName>
</protein>
<proteinExistence type="predicted"/>
<evidence type="ECO:0000259" key="1">
    <source>
        <dbReference type="Pfam" id="PF12697"/>
    </source>
</evidence>
<dbReference type="KEGG" id="sus:Acid_2290"/>
<evidence type="ECO:0000313" key="2">
    <source>
        <dbReference type="EMBL" id="ABJ83279.1"/>
    </source>
</evidence>
<dbReference type="InterPro" id="IPR000073">
    <property type="entry name" value="AB_hydrolase_1"/>
</dbReference>
<dbReference type="InterPro" id="IPR029058">
    <property type="entry name" value="AB_hydrolase_fold"/>
</dbReference>
<reference evidence="2" key="1">
    <citation type="submission" date="2006-10" db="EMBL/GenBank/DDBJ databases">
        <title>Complete sequence of Solibacter usitatus Ellin6076.</title>
        <authorList>
            <consortium name="US DOE Joint Genome Institute"/>
            <person name="Copeland A."/>
            <person name="Lucas S."/>
            <person name="Lapidus A."/>
            <person name="Barry K."/>
            <person name="Detter J.C."/>
            <person name="Glavina del Rio T."/>
            <person name="Hammon N."/>
            <person name="Israni S."/>
            <person name="Dalin E."/>
            <person name="Tice H."/>
            <person name="Pitluck S."/>
            <person name="Thompson L.S."/>
            <person name="Brettin T."/>
            <person name="Bruce D."/>
            <person name="Han C."/>
            <person name="Tapia R."/>
            <person name="Gilna P."/>
            <person name="Schmutz J."/>
            <person name="Larimer F."/>
            <person name="Land M."/>
            <person name="Hauser L."/>
            <person name="Kyrpides N."/>
            <person name="Mikhailova N."/>
            <person name="Janssen P.H."/>
            <person name="Kuske C.R."/>
            <person name="Richardson P."/>
        </authorList>
    </citation>
    <scope>NUCLEOTIDE SEQUENCE</scope>
    <source>
        <strain evidence="2">Ellin6076</strain>
    </source>
</reference>
<name>Q025P0_SOLUE</name>
<accession>Q025P0</accession>
<sequence length="310" mass="33080" precursor="true">MTGHVFRVTALALAALLPIIFGIRGAIAKRFSTGGPPPEALQRTAVSKDGTAIAYEQTGHGPLLILVSAALTDRDGDRPLAKQLASSFTVLNYDRRGRGSSGNTEPYAVESEIEDLATLATTSAGPVYLFGSSSGAVLALDAAKRLGTRVAKVFLYEPPFIVDNSRRPLSEFLLNEINTALRANDRAEAVTLFFNKGMGIPKPGVLFMRLMLPAWADMLKLAHTVPYDLTILSGTQSGKPLPRDRWFDATAPTMVAVGAKSEPFFHTGAKALVELLPTGNYKSLDGLDHSAVLMAPQAIGSAVIQFFASH</sequence>
<dbReference type="AlphaFoldDB" id="Q025P0"/>
<dbReference type="HOGENOM" id="CLU_020336_43_3_0"/>
<dbReference type="GO" id="GO:0016787">
    <property type="term" value="F:hydrolase activity"/>
    <property type="evidence" value="ECO:0007669"/>
    <property type="project" value="UniProtKB-KW"/>
</dbReference>
<dbReference type="Pfam" id="PF12697">
    <property type="entry name" value="Abhydrolase_6"/>
    <property type="match status" value="1"/>
</dbReference>
<feature type="domain" description="AB hydrolase-1" evidence="1">
    <location>
        <begin position="79"/>
        <end position="298"/>
    </location>
</feature>
<organism evidence="2">
    <name type="scientific">Solibacter usitatus (strain Ellin6076)</name>
    <dbReference type="NCBI Taxonomy" id="234267"/>
    <lineage>
        <taxon>Bacteria</taxon>
        <taxon>Pseudomonadati</taxon>
        <taxon>Acidobacteriota</taxon>
        <taxon>Terriglobia</taxon>
        <taxon>Bryobacterales</taxon>
        <taxon>Solibacteraceae</taxon>
        <taxon>Candidatus Solibacter</taxon>
    </lineage>
</organism>
<dbReference type="OrthoDB" id="63519at2"/>
<dbReference type="EMBL" id="CP000473">
    <property type="protein sequence ID" value="ABJ83279.1"/>
    <property type="molecule type" value="Genomic_DNA"/>
</dbReference>
<dbReference type="Gene3D" id="3.40.50.1820">
    <property type="entry name" value="alpha/beta hydrolase"/>
    <property type="match status" value="1"/>
</dbReference>
<keyword evidence="2" id="KW-0378">Hydrolase</keyword>
<dbReference type="eggNOG" id="COG0596">
    <property type="taxonomic scope" value="Bacteria"/>
</dbReference>
<dbReference type="SUPFAM" id="SSF53474">
    <property type="entry name" value="alpha/beta-Hydrolases"/>
    <property type="match status" value="1"/>
</dbReference>
<gene>
    <name evidence="2" type="ordered locus">Acid_2290</name>
</gene>
<dbReference type="STRING" id="234267.Acid_2290"/>
<dbReference type="InParanoid" id="Q025P0"/>
<dbReference type="ESTHER" id="solue-q025p0">
    <property type="family name" value="6_AlphaBeta_hydrolase"/>
</dbReference>